<sequence>MMLLETIKKLFKKKQSISFSFIVGTGRCGTTMLAQMLNSHSMICVPHELQILFEYSNNGARLYEIFKEKMNENFGSGDFIDLIETRCPHKFHEYFDYRNFFEKQQYPIRSLKELVNSFYSEIAETKHKKIFIEQTPWYGQRIDILNELFPDAKYIHMVRDGRDVAVSFARTPWWHNDIGQNLERWHTEVRQIIDLSNKILNPNQMLQVRYEDFVEQPEVELRRICEHLGVNFEYAMLDTATYVDYGLYSILNARNVSSAALNEWRENKSAPIFKGSRYAWKSYPDFDFSIIPEHISQSLQALDYQK</sequence>
<dbReference type="EMBL" id="OU912926">
    <property type="protein sequence ID" value="CAG9933564.1"/>
    <property type="molecule type" value="Genomic_DNA"/>
</dbReference>
<dbReference type="InterPro" id="IPR026634">
    <property type="entry name" value="TPST-like"/>
</dbReference>
<dbReference type="PANTHER" id="PTHR12788:SF10">
    <property type="entry name" value="PROTEIN-TYROSINE SULFOTRANSFERASE"/>
    <property type="match status" value="1"/>
</dbReference>
<name>A0ABN8ALC1_9PROT</name>
<dbReference type="SUPFAM" id="SSF52540">
    <property type="entry name" value="P-loop containing nucleoside triphosphate hydrolases"/>
    <property type="match status" value="1"/>
</dbReference>
<evidence type="ECO:0000313" key="2">
    <source>
        <dbReference type="EMBL" id="CAG9933564.1"/>
    </source>
</evidence>
<dbReference type="RefSeq" id="WP_239797322.1">
    <property type="nucleotide sequence ID" value="NZ_OU912926.1"/>
</dbReference>
<evidence type="ECO:0000256" key="1">
    <source>
        <dbReference type="ARBA" id="ARBA00022679"/>
    </source>
</evidence>
<keyword evidence="3" id="KW-1185">Reference proteome</keyword>
<protein>
    <submittedName>
        <fullName evidence="2">Sulfotransferase family protein</fullName>
    </submittedName>
</protein>
<dbReference type="Pfam" id="PF13469">
    <property type="entry name" value="Sulfotransfer_3"/>
    <property type="match status" value="1"/>
</dbReference>
<organism evidence="2 3">
    <name type="scientific">Candidatus Nitrotoga arctica</name>
    <dbReference type="NCBI Taxonomy" id="453162"/>
    <lineage>
        <taxon>Bacteria</taxon>
        <taxon>Pseudomonadati</taxon>
        <taxon>Pseudomonadota</taxon>
        <taxon>Betaproteobacteria</taxon>
        <taxon>Nitrosomonadales</taxon>
        <taxon>Gallionellaceae</taxon>
        <taxon>Candidatus Nitrotoga</taxon>
    </lineage>
</organism>
<dbReference type="InterPro" id="IPR027417">
    <property type="entry name" value="P-loop_NTPase"/>
</dbReference>
<dbReference type="PANTHER" id="PTHR12788">
    <property type="entry name" value="PROTEIN-TYROSINE SULFOTRANSFERASE 2"/>
    <property type="match status" value="1"/>
</dbReference>
<gene>
    <name evidence="2" type="ORF">NTG6680_2315</name>
</gene>
<dbReference type="Gene3D" id="3.40.50.300">
    <property type="entry name" value="P-loop containing nucleotide triphosphate hydrolases"/>
    <property type="match status" value="1"/>
</dbReference>
<evidence type="ECO:0000313" key="3">
    <source>
        <dbReference type="Proteomes" id="UP000839052"/>
    </source>
</evidence>
<accession>A0ABN8ALC1</accession>
<proteinExistence type="predicted"/>
<dbReference type="Proteomes" id="UP000839052">
    <property type="component" value="Chromosome"/>
</dbReference>
<keyword evidence="1" id="KW-0808">Transferase</keyword>
<reference evidence="2 3" key="1">
    <citation type="submission" date="2021-10" db="EMBL/GenBank/DDBJ databases">
        <authorList>
            <person name="Koch H."/>
        </authorList>
    </citation>
    <scope>NUCLEOTIDE SEQUENCE [LARGE SCALE GENOMIC DNA]</scope>
    <source>
        <strain evidence="2">6680</strain>
    </source>
</reference>